<keyword evidence="2" id="KW-0812">Transmembrane</keyword>
<organism evidence="3 4">
    <name type="scientific">Sphaerobolus stellatus (strain SS14)</name>
    <dbReference type="NCBI Taxonomy" id="990650"/>
    <lineage>
        <taxon>Eukaryota</taxon>
        <taxon>Fungi</taxon>
        <taxon>Dikarya</taxon>
        <taxon>Basidiomycota</taxon>
        <taxon>Agaricomycotina</taxon>
        <taxon>Agaricomycetes</taxon>
        <taxon>Phallomycetidae</taxon>
        <taxon>Geastrales</taxon>
        <taxon>Sphaerobolaceae</taxon>
        <taxon>Sphaerobolus</taxon>
    </lineage>
</organism>
<feature type="compositionally biased region" description="Polar residues" evidence="1">
    <location>
        <begin position="1"/>
        <end position="11"/>
    </location>
</feature>
<dbReference type="OrthoDB" id="3142841at2759"/>
<evidence type="ECO:0000313" key="4">
    <source>
        <dbReference type="Proteomes" id="UP000054279"/>
    </source>
</evidence>
<feature type="transmembrane region" description="Helical" evidence="2">
    <location>
        <begin position="259"/>
        <end position="278"/>
    </location>
</feature>
<dbReference type="PANTHER" id="PTHR33927:SF5">
    <property type="entry name" value="ENZYME, PUTATIVE (AFU_ORTHOLOGUE AFUA_8G01222)-RELATED"/>
    <property type="match status" value="1"/>
</dbReference>
<accession>A0A0C9VLD3</accession>
<feature type="transmembrane region" description="Helical" evidence="2">
    <location>
        <begin position="73"/>
        <end position="91"/>
    </location>
</feature>
<keyword evidence="2" id="KW-0472">Membrane</keyword>
<dbReference type="AlphaFoldDB" id="A0A0C9VLD3"/>
<dbReference type="InterPro" id="IPR052979">
    <property type="entry name" value="Adenylate-forming_domain"/>
</dbReference>
<feature type="region of interest" description="Disordered" evidence="1">
    <location>
        <begin position="1"/>
        <end position="34"/>
    </location>
</feature>
<dbReference type="PANTHER" id="PTHR33927">
    <property type="entry name" value="TRANSMEMBRANE PROTEIN"/>
    <property type="match status" value="1"/>
</dbReference>
<feature type="transmembrane region" description="Helical" evidence="2">
    <location>
        <begin position="146"/>
        <end position="166"/>
    </location>
</feature>
<evidence type="ECO:0008006" key="5">
    <source>
        <dbReference type="Google" id="ProtNLM"/>
    </source>
</evidence>
<proteinExistence type="predicted"/>
<feature type="transmembrane region" description="Helical" evidence="2">
    <location>
        <begin position="219"/>
        <end position="239"/>
    </location>
</feature>
<dbReference type="HOGENOM" id="CLU_005562_3_0_1"/>
<gene>
    <name evidence="3" type="ORF">M422DRAFT_258754</name>
</gene>
<feature type="transmembrane region" description="Helical" evidence="2">
    <location>
        <begin position="186"/>
        <end position="207"/>
    </location>
</feature>
<keyword evidence="2" id="KW-1133">Transmembrane helix</keyword>
<evidence type="ECO:0000256" key="2">
    <source>
        <dbReference type="SAM" id="Phobius"/>
    </source>
</evidence>
<evidence type="ECO:0000313" key="3">
    <source>
        <dbReference type="EMBL" id="KIJ38635.1"/>
    </source>
</evidence>
<dbReference type="Proteomes" id="UP000054279">
    <property type="component" value="Unassembled WGS sequence"/>
</dbReference>
<dbReference type="EMBL" id="KN837159">
    <property type="protein sequence ID" value="KIJ38635.1"/>
    <property type="molecule type" value="Genomic_DNA"/>
</dbReference>
<protein>
    <recommendedName>
        <fullName evidence="5">Non-ribosomal peptide synthetase</fullName>
    </recommendedName>
</protein>
<keyword evidence="4" id="KW-1185">Reference proteome</keyword>
<sequence>MPDSQTPTLSGDNEKNFPRTMTAEGSPFSSHPSLILKPKPVEMKGDRDTLPEKIGNRVTRFLEFTFFTTYRKIFTVVFTANMIAFVAFVAARKGSPSITDVANAASANLMVGILFRQENFVNLCYEIATCVPHSFPVSIRSRLAKVFHYGGAHSGAGVAAVIWHILYTALATQEYIRDPRTGTNLMNLITTYIIITMFLTIIIAAHPRFRVMFHDYFEAFHRFAGWAALVVFWTHNILITKSNAGETGVPTGIFLIKSANFWFFCISTSCTLVSWSRLRRRDVYPEVLSDHAVRLHFKYRAMQPFYGLKVSTRPLTEWHAFATIPDEDENGRINGFSIVISNAGNWTKETIHNPPKKLWTRGYPLHGLLYTSRLFKKIVVVATGSGIGPCLSLLYADVTPRRVLWSTPNPEKTYGPKIMNAVLKADSDAVVWNTRELGRPDMVALTWQLVQESGAEAVFIISNPKLTRRVVYGMETRGIPAYGAIFDS</sequence>
<name>A0A0C9VLD3_SPHS4</name>
<evidence type="ECO:0000256" key="1">
    <source>
        <dbReference type="SAM" id="MobiDB-lite"/>
    </source>
</evidence>
<reference evidence="3 4" key="1">
    <citation type="submission" date="2014-06" db="EMBL/GenBank/DDBJ databases">
        <title>Evolutionary Origins and Diversification of the Mycorrhizal Mutualists.</title>
        <authorList>
            <consortium name="DOE Joint Genome Institute"/>
            <consortium name="Mycorrhizal Genomics Consortium"/>
            <person name="Kohler A."/>
            <person name="Kuo A."/>
            <person name="Nagy L.G."/>
            <person name="Floudas D."/>
            <person name="Copeland A."/>
            <person name="Barry K.W."/>
            <person name="Cichocki N."/>
            <person name="Veneault-Fourrey C."/>
            <person name="LaButti K."/>
            <person name="Lindquist E.A."/>
            <person name="Lipzen A."/>
            <person name="Lundell T."/>
            <person name="Morin E."/>
            <person name="Murat C."/>
            <person name="Riley R."/>
            <person name="Ohm R."/>
            <person name="Sun H."/>
            <person name="Tunlid A."/>
            <person name="Henrissat B."/>
            <person name="Grigoriev I.V."/>
            <person name="Hibbett D.S."/>
            <person name="Martin F."/>
        </authorList>
    </citation>
    <scope>NUCLEOTIDE SEQUENCE [LARGE SCALE GENOMIC DNA]</scope>
    <source>
        <strain evidence="3 4">SS14</strain>
    </source>
</reference>